<organism evidence="1 2">
    <name type="scientific">Trichomonas vaginalis (strain ATCC PRA-98 / G3)</name>
    <dbReference type="NCBI Taxonomy" id="412133"/>
    <lineage>
        <taxon>Eukaryota</taxon>
        <taxon>Metamonada</taxon>
        <taxon>Parabasalia</taxon>
        <taxon>Trichomonadida</taxon>
        <taxon>Trichomonadidae</taxon>
        <taxon>Trichomonas</taxon>
    </lineage>
</organism>
<proteinExistence type="predicted"/>
<reference evidence="1" key="1">
    <citation type="submission" date="2006-10" db="EMBL/GenBank/DDBJ databases">
        <authorList>
            <person name="Amadeo P."/>
            <person name="Zhao Q."/>
            <person name="Wortman J."/>
            <person name="Fraser-Liggett C."/>
            <person name="Carlton J."/>
        </authorList>
    </citation>
    <scope>NUCLEOTIDE SEQUENCE</scope>
    <source>
        <strain evidence="1">G3</strain>
    </source>
</reference>
<dbReference type="KEGG" id="tva:4772579"/>
<dbReference type="SMR" id="A2DYB0"/>
<dbReference type="VEuPathDB" id="TrichDB:TVAGG3_0281670"/>
<protein>
    <submittedName>
        <fullName evidence="1">Uncharacterized protein</fullName>
    </submittedName>
</protein>
<dbReference type="VEuPathDB" id="TrichDB:TVAG_393140"/>
<dbReference type="InParanoid" id="A2DYB0"/>
<gene>
    <name evidence="1" type="ORF">TVAG_393140</name>
</gene>
<keyword evidence="2" id="KW-1185">Reference proteome</keyword>
<sequence>MARVSCTFGGGNSFFRDEPNDIFVSEFLPKYKGPDKNQIIHPIVNSVLSTFTSASNDPFEISSSDEDSPKTQYPTSILKNSYQKNTNIEHPPINIEESPRVPAINNVLGSEDSSDDLLLPTEMTNKILAAQNTSNTIIDKPLLIKHGLNLPPILTCNENQPNINRHSRLLGEKSKTPQEAHSFWNNANNDTDFMPIEMPNSARGNPPTCDTPSRMMLEMKIHEMQATIDQINTKWEQKFADTKRNSRIRTERLLSTHSIEQSNLDAKFIEVPHPEYPTHIKAILRDGPLIVAKFKRLSDPNCDTASLDYDDLKKELIKRHTQELIQLNDEIKLEFELLKKRKEKELERPKAKLDTMVSEYNALPGTKKIQAKLDSRLIPVAAKPRVSRVIYLVNISKP</sequence>
<dbReference type="RefSeq" id="XP_001326810.1">
    <property type="nucleotide sequence ID" value="XM_001326775.1"/>
</dbReference>
<evidence type="ECO:0000313" key="1">
    <source>
        <dbReference type="EMBL" id="EAY14587.1"/>
    </source>
</evidence>
<reference evidence="1" key="2">
    <citation type="journal article" date="2007" name="Science">
        <title>Draft genome sequence of the sexually transmitted pathogen Trichomonas vaginalis.</title>
        <authorList>
            <person name="Carlton J.M."/>
            <person name="Hirt R.P."/>
            <person name="Silva J.C."/>
            <person name="Delcher A.L."/>
            <person name="Schatz M."/>
            <person name="Zhao Q."/>
            <person name="Wortman J.R."/>
            <person name="Bidwell S.L."/>
            <person name="Alsmark U.C.M."/>
            <person name="Besteiro S."/>
            <person name="Sicheritz-Ponten T."/>
            <person name="Noel C.J."/>
            <person name="Dacks J.B."/>
            <person name="Foster P.G."/>
            <person name="Simillion C."/>
            <person name="Van de Peer Y."/>
            <person name="Miranda-Saavedra D."/>
            <person name="Barton G.J."/>
            <person name="Westrop G.D."/>
            <person name="Mueller S."/>
            <person name="Dessi D."/>
            <person name="Fiori P.L."/>
            <person name="Ren Q."/>
            <person name="Paulsen I."/>
            <person name="Zhang H."/>
            <person name="Bastida-Corcuera F.D."/>
            <person name="Simoes-Barbosa A."/>
            <person name="Brown M.T."/>
            <person name="Hayes R.D."/>
            <person name="Mukherjee M."/>
            <person name="Okumura C.Y."/>
            <person name="Schneider R."/>
            <person name="Smith A.J."/>
            <person name="Vanacova S."/>
            <person name="Villalvazo M."/>
            <person name="Haas B.J."/>
            <person name="Pertea M."/>
            <person name="Feldblyum T.V."/>
            <person name="Utterback T.R."/>
            <person name="Shu C.L."/>
            <person name="Osoegawa K."/>
            <person name="de Jong P.J."/>
            <person name="Hrdy I."/>
            <person name="Horvathova L."/>
            <person name="Zubacova Z."/>
            <person name="Dolezal P."/>
            <person name="Malik S.B."/>
            <person name="Logsdon J.M. Jr."/>
            <person name="Henze K."/>
            <person name="Gupta A."/>
            <person name="Wang C.C."/>
            <person name="Dunne R.L."/>
            <person name="Upcroft J.A."/>
            <person name="Upcroft P."/>
            <person name="White O."/>
            <person name="Salzberg S.L."/>
            <person name="Tang P."/>
            <person name="Chiu C.-H."/>
            <person name="Lee Y.-S."/>
            <person name="Embley T.M."/>
            <person name="Coombs G.H."/>
            <person name="Mottram J.C."/>
            <person name="Tachezy J."/>
            <person name="Fraser-Liggett C.M."/>
            <person name="Johnson P.J."/>
        </authorList>
    </citation>
    <scope>NUCLEOTIDE SEQUENCE [LARGE SCALE GENOMIC DNA]</scope>
    <source>
        <strain evidence="1">G3</strain>
    </source>
</reference>
<name>A2DYB0_TRIV3</name>
<dbReference type="EMBL" id="DS113268">
    <property type="protein sequence ID" value="EAY14587.1"/>
    <property type="molecule type" value="Genomic_DNA"/>
</dbReference>
<dbReference type="AlphaFoldDB" id="A2DYB0"/>
<dbReference type="Proteomes" id="UP000001542">
    <property type="component" value="Unassembled WGS sequence"/>
</dbReference>
<evidence type="ECO:0000313" key="2">
    <source>
        <dbReference type="Proteomes" id="UP000001542"/>
    </source>
</evidence>
<accession>A2DYB0</accession>